<organism evidence="3 4">
    <name type="scientific">Mytilus galloprovincialis</name>
    <name type="common">Mediterranean mussel</name>
    <dbReference type="NCBI Taxonomy" id="29158"/>
    <lineage>
        <taxon>Eukaryota</taxon>
        <taxon>Metazoa</taxon>
        <taxon>Spiralia</taxon>
        <taxon>Lophotrochozoa</taxon>
        <taxon>Mollusca</taxon>
        <taxon>Bivalvia</taxon>
        <taxon>Autobranchia</taxon>
        <taxon>Pteriomorphia</taxon>
        <taxon>Mytilida</taxon>
        <taxon>Mytiloidea</taxon>
        <taxon>Mytilidae</taxon>
        <taxon>Mytilinae</taxon>
        <taxon>Mytilus</taxon>
    </lineage>
</organism>
<dbReference type="EMBL" id="KV582701">
    <property type="protein sequence ID" value="OPL33493.1"/>
    <property type="molecule type" value="Genomic_DNA"/>
</dbReference>
<dbReference type="AlphaFoldDB" id="A0A3L5TU80"/>
<keyword evidence="4" id="KW-1185">Reference proteome</keyword>
<feature type="region of interest" description="Disordered" evidence="1">
    <location>
        <begin position="296"/>
        <end position="337"/>
    </location>
</feature>
<feature type="non-terminal residue" evidence="3">
    <location>
        <position position="1"/>
    </location>
</feature>
<dbReference type="SUPFAM" id="SSF47769">
    <property type="entry name" value="SAM/Pointed domain"/>
    <property type="match status" value="1"/>
</dbReference>
<feature type="domain" description="SAM" evidence="2">
    <location>
        <begin position="351"/>
        <end position="392"/>
    </location>
</feature>
<dbReference type="InterPro" id="IPR013761">
    <property type="entry name" value="SAM/pointed_sf"/>
</dbReference>
<comment type="caution">
    <text evidence="3">The sequence shown here is derived from an EMBL/GenBank/DDBJ whole genome shotgun (WGS) entry which is preliminary data.</text>
</comment>
<evidence type="ECO:0000256" key="1">
    <source>
        <dbReference type="SAM" id="MobiDB-lite"/>
    </source>
</evidence>
<reference evidence="3 4" key="1">
    <citation type="journal article" date="2016" name="PLoS ONE">
        <title>A First Insight into the Genome of the Filter-Feeder Mussel Mytilus galloprovincialis.</title>
        <authorList>
            <person name="Murgarella M."/>
            <person name="Puiu D."/>
            <person name="Novoa B."/>
            <person name="Figueras A."/>
            <person name="Posada D."/>
            <person name="Canchaya C."/>
        </authorList>
    </citation>
    <scope>NUCLEOTIDE SEQUENCE [LARGE SCALE GENOMIC DNA]</scope>
    <source>
        <tissue evidence="3">Muscle</tissue>
    </source>
</reference>
<dbReference type="InterPro" id="IPR001660">
    <property type="entry name" value="SAM"/>
</dbReference>
<feature type="non-terminal residue" evidence="3">
    <location>
        <position position="438"/>
    </location>
</feature>
<dbReference type="Proteomes" id="UP000266721">
    <property type="component" value="Unassembled WGS sequence"/>
</dbReference>
<accession>A0A3L5TU80</accession>
<gene>
    <name evidence="3" type="ORF">AM593_03119</name>
</gene>
<proteinExistence type="predicted"/>
<dbReference type="InterPro" id="IPR052281">
    <property type="entry name" value="GAREM"/>
</dbReference>
<name>A0A3L5TU80_MYTGA</name>
<dbReference type="PANTHER" id="PTHR14454:SF11">
    <property type="entry name" value="SERRANO, ISOFORM F"/>
    <property type="match status" value="1"/>
</dbReference>
<sequence>LTTICEKKHEIDKYGDQLPLLVIVTEGFSGRTAYDELSTNQVLILSTCRIGQFNLIVMLQFTSDHKNTADINTKDGGIAQILENVVIWLHRVFQQIRAIGRLANQANRKHEEFLSIPVCSSHMFSVVKNSRNVESYPETLELILSRNKLPVQVRLVTEDDEFTMRTLRRYNMLILNKYTETYLKGNCLQDDILLPLPLLLALSPNISIAIVTGYREGSKENFKRKIESLNAFVNTNVGLKANEGCKEITLFDKQYSTTGTGNCVPIHLLPNLDEVIYHEIETDPYWIPPKPCKRRLKPPLPARRPEGWPDLDRSQNESEKQLSESKTMGNDAESGQSSSACSIQSYVSDMSVNDIQHLLEAFNLSKYQQDFKKHLIDGAMLEGLGEDILRDDFKFKQVEVVRLMKFIREDVQTVQKETYRKKDVSMEIDRLYTTSKDS</sequence>
<dbReference type="Pfam" id="PF07647">
    <property type="entry name" value="SAM_2"/>
    <property type="match status" value="1"/>
</dbReference>
<dbReference type="PANTHER" id="PTHR14454">
    <property type="entry name" value="GRB2-ASSOCIATED AND REGULATOR OF MAPK PROTEIN FAMILY MEMBER"/>
    <property type="match status" value="1"/>
</dbReference>
<evidence type="ECO:0000313" key="3">
    <source>
        <dbReference type="EMBL" id="OPL33493.1"/>
    </source>
</evidence>
<dbReference type="Gene3D" id="1.10.150.50">
    <property type="entry name" value="Transcription Factor, Ets-1"/>
    <property type="match status" value="1"/>
</dbReference>
<evidence type="ECO:0000313" key="4">
    <source>
        <dbReference type="Proteomes" id="UP000266721"/>
    </source>
</evidence>
<protein>
    <recommendedName>
        <fullName evidence="2">SAM domain-containing protein</fullName>
    </recommendedName>
</protein>
<feature type="compositionally biased region" description="Basic and acidic residues" evidence="1">
    <location>
        <begin position="303"/>
        <end position="323"/>
    </location>
</feature>
<evidence type="ECO:0000259" key="2">
    <source>
        <dbReference type="Pfam" id="PF07647"/>
    </source>
</evidence>